<dbReference type="AlphaFoldDB" id="A0A1F5ZB43"/>
<dbReference type="Gene3D" id="1.10.287.130">
    <property type="match status" value="1"/>
</dbReference>
<evidence type="ECO:0000256" key="1">
    <source>
        <dbReference type="SAM" id="Phobius"/>
    </source>
</evidence>
<dbReference type="STRING" id="1798373.A2154_01455"/>
<evidence type="ECO:0000313" key="4">
    <source>
        <dbReference type="Proteomes" id="UP000176854"/>
    </source>
</evidence>
<evidence type="ECO:0000259" key="2">
    <source>
        <dbReference type="Pfam" id="PF00512"/>
    </source>
</evidence>
<dbReference type="Pfam" id="PF00512">
    <property type="entry name" value="HisKA"/>
    <property type="match status" value="1"/>
</dbReference>
<reference evidence="3 4" key="1">
    <citation type="journal article" date="2016" name="Nat. Commun.">
        <title>Thousands of microbial genomes shed light on interconnected biogeochemical processes in an aquifer system.</title>
        <authorList>
            <person name="Anantharaman K."/>
            <person name="Brown C.T."/>
            <person name="Hug L.A."/>
            <person name="Sharon I."/>
            <person name="Castelle C.J."/>
            <person name="Probst A.J."/>
            <person name="Thomas B.C."/>
            <person name="Singh A."/>
            <person name="Wilkins M.J."/>
            <person name="Karaoz U."/>
            <person name="Brodie E.L."/>
            <person name="Williams K.H."/>
            <person name="Hubbard S.S."/>
            <person name="Banfield J.F."/>
        </authorList>
    </citation>
    <scope>NUCLEOTIDE SEQUENCE [LARGE SCALE GENOMIC DNA]</scope>
</reference>
<feature type="transmembrane region" description="Helical" evidence="1">
    <location>
        <begin position="12"/>
        <end position="32"/>
    </location>
</feature>
<protein>
    <recommendedName>
        <fullName evidence="2">Signal transduction histidine kinase dimerisation/phosphoacceptor domain-containing protein</fullName>
    </recommendedName>
</protein>
<dbReference type="CDD" id="cd00082">
    <property type="entry name" value="HisKA"/>
    <property type="match status" value="1"/>
</dbReference>
<sequence>MFQKARIKLTTLYLTIIMSVSLMFSLAMYRVLSFEISRFERMQRLRLERQLEEGEFFLPSHPRGPFFPVPDPDLLAETRQRIILSLVTVNGIVLVLSGGLGYMLAGRTLRPIETMVDEQNRFITDASHELKTPLTSLRLSMEVFLRSKKQSLSEAIKNYSR</sequence>
<proteinExistence type="predicted"/>
<keyword evidence="1" id="KW-0472">Membrane</keyword>
<dbReference type="Proteomes" id="UP000176854">
    <property type="component" value="Unassembled WGS sequence"/>
</dbReference>
<feature type="transmembrane region" description="Helical" evidence="1">
    <location>
        <begin position="82"/>
        <end position="105"/>
    </location>
</feature>
<dbReference type="GO" id="GO:0000155">
    <property type="term" value="F:phosphorelay sensor kinase activity"/>
    <property type="evidence" value="ECO:0007669"/>
    <property type="project" value="InterPro"/>
</dbReference>
<gene>
    <name evidence="3" type="ORF">A2154_01455</name>
</gene>
<accession>A0A1F5ZB43</accession>
<name>A0A1F5ZB43_9BACT</name>
<dbReference type="InterPro" id="IPR003661">
    <property type="entry name" value="HisK_dim/P_dom"/>
</dbReference>
<dbReference type="SUPFAM" id="SSF47384">
    <property type="entry name" value="Homodimeric domain of signal transducing histidine kinase"/>
    <property type="match status" value="1"/>
</dbReference>
<comment type="caution">
    <text evidence="3">The sequence shown here is derived from an EMBL/GenBank/DDBJ whole genome shotgun (WGS) entry which is preliminary data.</text>
</comment>
<dbReference type="EMBL" id="MFJC01000019">
    <property type="protein sequence ID" value="OGG09575.1"/>
    <property type="molecule type" value="Genomic_DNA"/>
</dbReference>
<keyword evidence="1" id="KW-0812">Transmembrane</keyword>
<evidence type="ECO:0000313" key="3">
    <source>
        <dbReference type="EMBL" id="OGG09575.1"/>
    </source>
</evidence>
<feature type="domain" description="Signal transduction histidine kinase dimerisation/phosphoacceptor" evidence="2">
    <location>
        <begin position="119"/>
        <end position="153"/>
    </location>
</feature>
<dbReference type="InterPro" id="IPR036097">
    <property type="entry name" value="HisK_dim/P_sf"/>
</dbReference>
<organism evidence="3 4">
    <name type="scientific">Candidatus Gottesmanbacteria bacterium RBG_16_43_7</name>
    <dbReference type="NCBI Taxonomy" id="1798373"/>
    <lineage>
        <taxon>Bacteria</taxon>
        <taxon>Candidatus Gottesmaniibacteriota</taxon>
    </lineage>
</organism>
<keyword evidence="1" id="KW-1133">Transmembrane helix</keyword>